<evidence type="ECO:0000313" key="3">
    <source>
        <dbReference type="Proteomes" id="UP000692954"/>
    </source>
</evidence>
<evidence type="ECO:0000313" key="2">
    <source>
        <dbReference type="EMBL" id="CAD8054187.1"/>
    </source>
</evidence>
<keyword evidence="3" id="KW-1185">Reference proteome</keyword>
<gene>
    <name evidence="2" type="ORF">PSON_ATCC_30995.1.T0080133</name>
</gene>
<feature type="region of interest" description="Disordered" evidence="1">
    <location>
        <begin position="71"/>
        <end position="122"/>
    </location>
</feature>
<proteinExistence type="predicted"/>
<dbReference type="AlphaFoldDB" id="A0A8S1KHL4"/>
<dbReference type="EMBL" id="CAJJDN010000008">
    <property type="protein sequence ID" value="CAD8054187.1"/>
    <property type="molecule type" value="Genomic_DNA"/>
</dbReference>
<protein>
    <submittedName>
        <fullName evidence="2">Uncharacterized protein</fullName>
    </submittedName>
</protein>
<dbReference type="Proteomes" id="UP000692954">
    <property type="component" value="Unassembled WGS sequence"/>
</dbReference>
<feature type="compositionally biased region" description="Polar residues" evidence="1">
    <location>
        <begin position="108"/>
        <end position="122"/>
    </location>
</feature>
<comment type="caution">
    <text evidence="2">The sequence shown here is derived from an EMBL/GenBank/DDBJ whole genome shotgun (WGS) entry which is preliminary data.</text>
</comment>
<accession>A0A8S1KHL4</accession>
<sequence length="131" mass="15439">MKKIQSQEELILNKCKIQLSQGKRLSSISDEKALKKIFNNNAQEKIDSNFLSVDSQEKPSDRHFYYENDFYEDENKSPKKKVQTQQSNTINSLFQQVSLQESNHNENQDMSDTNHQYEEQNINEIQVVDHL</sequence>
<name>A0A8S1KHL4_9CILI</name>
<evidence type="ECO:0000256" key="1">
    <source>
        <dbReference type="SAM" id="MobiDB-lite"/>
    </source>
</evidence>
<organism evidence="2 3">
    <name type="scientific">Paramecium sonneborni</name>
    <dbReference type="NCBI Taxonomy" id="65129"/>
    <lineage>
        <taxon>Eukaryota</taxon>
        <taxon>Sar</taxon>
        <taxon>Alveolata</taxon>
        <taxon>Ciliophora</taxon>
        <taxon>Intramacronucleata</taxon>
        <taxon>Oligohymenophorea</taxon>
        <taxon>Peniculida</taxon>
        <taxon>Parameciidae</taxon>
        <taxon>Paramecium</taxon>
    </lineage>
</organism>
<reference evidence="2" key="1">
    <citation type="submission" date="2021-01" db="EMBL/GenBank/DDBJ databases">
        <authorList>
            <consortium name="Genoscope - CEA"/>
            <person name="William W."/>
        </authorList>
    </citation>
    <scope>NUCLEOTIDE SEQUENCE</scope>
</reference>
<feature type="compositionally biased region" description="Polar residues" evidence="1">
    <location>
        <begin position="83"/>
        <end position="102"/>
    </location>
</feature>